<dbReference type="InterPro" id="IPR036346">
    <property type="entry name" value="GTP-bd_prot_GTP1/OBG_C_sf"/>
</dbReference>
<proteinExistence type="predicted"/>
<protein>
    <submittedName>
        <fullName evidence="3">GTPase Obg</fullName>
        <ecNumber evidence="3">3.6.5.-</ecNumber>
    </submittedName>
</protein>
<gene>
    <name evidence="3" type="primary">obg_32</name>
    <name evidence="3" type="ORF">SDC9_103326</name>
</gene>
<dbReference type="AlphaFoldDB" id="A0A645ATR7"/>
<dbReference type="Pfam" id="PF09269">
    <property type="entry name" value="DUF1967"/>
    <property type="match status" value="1"/>
</dbReference>
<dbReference type="GO" id="GO:0016787">
    <property type="term" value="F:hydrolase activity"/>
    <property type="evidence" value="ECO:0007669"/>
    <property type="project" value="UniProtKB-KW"/>
</dbReference>
<dbReference type="Gene3D" id="3.30.300.350">
    <property type="entry name" value="GTP-binding protein OBG, C-terminal domain"/>
    <property type="match status" value="1"/>
</dbReference>
<name>A0A645ATR7_9ZZZZ</name>
<dbReference type="GO" id="GO:0005525">
    <property type="term" value="F:GTP binding"/>
    <property type="evidence" value="ECO:0007669"/>
    <property type="project" value="UniProtKB-KW"/>
</dbReference>
<dbReference type="PROSITE" id="PS51881">
    <property type="entry name" value="OCT"/>
    <property type="match status" value="1"/>
</dbReference>
<keyword evidence="1" id="KW-0547">Nucleotide-binding</keyword>
<keyword evidence="1" id="KW-0342">GTP-binding</keyword>
<evidence type="ECO:0000313" key="3">
    <source>
        <dbReference type="EMBL" id="MPM56520.1"/>
    </source>
</evidence>
<dbReference type="NCBIfam" id="TIGR03595">
    <property type="entry name" value="Obg_CgtA_exten"/>
    <property type="match status" value="1"/>
</dbReference>
<dbReference type="EC" id="3.6.5.-" evidence="3"/>
<evidence type="ECO:0000256" key="1">
    <source>
        <dbReference type="ARBA" id="ARBA00023134"/>
    </source>
</evidence>
<reference evidence="3" key="1">
    <citation type="submission" date="2019-08" db="EMBL/GenBank/DDBJ databases">
        <authorList>
            <person name="Kucharzyk K."/>
            <person name="Murdoch R.W."/>
            <person name="Higgins S."/>
            <person name="Loffler F."/>
        </authorList>
    </citation>
    <scope>NUCLEOTIDE SEQUENCE</scope>
</reference>
<accession>A0A645ATR7</accession>
<evidence type="ECO:0000259" key="2">
    <source>
        <dbReference type="PROSITE" id="PS51881"/>
    </source>
</evidence>
<keyword evidence="3" id="KW-0378">Hydrolase</keyword>
<dbReference type="SUPFAM" id="SSF102741">
    <property type="entry name" value="Obg GTP-binding protein C-terminal domain"/>
    <property type="match status" value="1"/>
</dbReference>
<sequence length="48" mass="5882">MINFDNDEGVRRFQLAWRRIGVEDALRERGIKQGDTVRIRHMEFEYKE</sequence>
<comment type="caution">
    <text evidence="3">The sequence shown here is derived from an EMBL/GenBank/DDBJ whole genome shotgun (WGS) entry which is preliminary data.</text>
</comment>
<organism evidence="3">
    <name type="scientific">bioreactor metagenome</name>
    <dbReference type="NCBI Taxonomy" id="1076179"/>
    <lineage>
        <taxon>unclassified sequences</taxon>
        <taxon>metagenomes</taxon>
        <taxon>ecological metagenomes</taxon>
    </lineage>
</organism>
<dbReference type="InterPro" id="IPR015349">
    <property type="entry name" value="OCT_dom"/>
</dbReference>
<dbReference type="EMBL" id="VSSQ01015795">
    <property type="protein sequence ID" value="MPM56520.1"/>
    <property type="molecule type" value="Genomic_DNA"/>
</dbReference>
<feature type="domain" description="OCT" evidence="2">
    <location>
        <begin position="1"/>
        <end position="48"/>
    </location>
</feature>